<keyword evidence="8" id="KW-1185">Reference proteome</keyword>
<dbReference type="InterPro" id="IPR029056">
    <property type="entry name" value="Ribokinase-like"/>
</dbReference>
<keyword evidence="4 7" id="KW-0418">Kinase</keyword>
<dbReference type="PANTHER" id="PTHR43085">
    <property type="entry name" value="HEXOKINASE FAMILY MEMBER"/>
    <property type="match status" value="1"/>
</dbReference>
<proteinExistence type="inferred from homology"/>
<dbReference type="Pfam" id="PF00294">
    <property type="entry name" value="PfkB"/>
    <property type="match status" value="1"/>
</dbReference>
<gene>
    <name evidence="7" type="ORF">IV454_21155</name>
</gene>
<evidence type="ECO:0000256" key="4">
    <source>
        <dbReference type="ARBA" id="ARBA00022777"/>
    </source>
</evidence>
<evidence type="ECO:0000256" key="5">
    <source>
        <dbReference type="ARBA" id="ARBA00022840"/>
    </source>
</evidence>
<dbReference type="Gene3D" id="3.40.1190.20">
    <property type="match status" value="1"/>
</dbReference>
<dbReference type="RefSeq" id="WP_206087693.1">
    <property type="nucleotide sequence ID" value="NZ_CP065053.1"/>
</dbReference>
<organism evidence="7 8">
    <name type="scientific">Massilia antarctica</name>
    <dbReference type="NCBI Taxonomy" id="2765360"/>
    <lineage>
        <taxon>Bacteria</taxon>
        <taxon>Pseudomonadati</taxon>
        <taxon>Pseudomonadota</taxon>
        <taxon>Betaproteobacteria</taxon>
        <taxon>Burkholderiales</taxon>
        <taxon>Oxalobacteraceae</taxon>
        <taxon>Telluria group</taxon>
        <taxon>Massilia</taxon>
    </lineage>
</organism>
<dbReference type="EMBL" id="CP065053">
    <property type="protein sequence ID" value="QPI48050.1"/>
    <property type="molecule type" value="Genomic_DNA"/>
</dbReference>
<evidence type="ECO:0000256" key="1">
    <source>
        <dbReference type="ARBA" id="ARBA00010688"/>
    </source>
</evidence>
<evidence type="ECO:0000313" key="7">
    <source>
        <dbReference type="EMBL" id="QPI48050.1"/>
    </source>
</evidence>
<feature type="domain" description="Carbohydrate kinase PfkB" evidence="6">
    <location>
        <begin position="2"/>
        <end position="303"/>
    </location>
</feature>
<accession>A0AA49A700</accession>
<name>A0AA49A700_9BURK</name>
<dbReference type="InterPro" id="IPR050306">
    <property type="entry name" value="PfkB_Carbo_kinase"/>
</dbReference>
<dbReference type="PANTHER" id="PTHR43085:SF1">
    <property type="entry name" value="PSEUDOURIDINE KINASE-RELATED"/>
    <property type="match status" value="1"/>
</dbReference>
<keyword evidence="2" id="KW-0808">Transferase</keyword>
<evidence type="ECO:0000256" key="3">
    <source>
        <dbReference type="ARBA" id="ARBA00022741"/>
    </source>
</evidence>
<dbReference type="SUPFAM" id="SSF53613">
    <property type="entry name" value="Ribokinase-like"/>
    <property type="match status" value="1"/>
</dbReference>
<evidence type="ECO:0000256" key="2">
    <source>
        <dbReference type="ARBA" id="ARBA00022679"/>
    </source>
</evidence>
<dbReference type="GO" id="GO:0016301">
    <property type="term" value="F:kinase activity"/>
    <property type="evidence" value="ECO:0007669"/>
    <property type="project" value="UniProtKB-KW"/>
</dbReference>
<dbReference type="InterPro" id="IPR011611">
    <property type="entry name" value="PfkB_dom"/>
</dbReference>
<sequence>MIVTFGEALVDMIQMPDGRFGAALGGSVCNFTLAAARQSLALTYLNPLSQDAFGHGFADLLQGAGVTLASSDRSACPTALAIVTLDADKTPSYAFHRQGVADRDITPRQACAALPPGTRLFHTGGLALVPDDLDKALTLIRAARAAGALMSIDANMRPLACADLARYAAGVQAALRHADLIKVSEEDLLHLGFGGPDPLAQASALFATLPVRLIALTLGAQGALLLTRTASVRIAPPSGLAVVDTVGCGDCFLAGLVASLAGQDLLSAVALDRATAPALEQAGRYAVAAASLNAMREGCNPPSRAQVEAFLQPVGRAA</sequence>
<protein>
    <submittedName>
        <fullName evidence="7">Carbohydrate kinase</fullName>
    </submittedName>
</protein>
<evidence type="ECO:0000259" key="6">
    <source>
        <dbReference type="Pfam" id="PF00294"/>
    </source>
</evidence>
<keyword evidence="3" id="KW-0547">Nucleotide-binding</keyword>
<reference evidence="7 8" key="1">
    <citation type="submission" date="2020-11" db="EMBL/GenBank/DDBJ databases">
        <authorList>
            <person name="Sun Q."/>
        </authorList>
    </citation>
    <scope>NUCLEOTIDE SEQUENCE [LARGE SCALE GENOMIC DNA]</scope>
    <source>
        <strain evidence="7 8">P8398</strain>
    </source>
</reference>
<keyword evidence="5" id="KW-0067">ATP-binding</keyword>
<comment type="similarity">
    <text evidence="1">Belongs to the carbohydrate kinase PfkB family.</text>
</comment>
<evidence type="ECO:0000313" key="8">
    <source>
        <dbReference type="Proteomes" id="UP000662888"/>
    </source>
</evidence>
<dbReference type="Proteomes" id="UP000662888">
    <property type="component" value="Chromosome"/>
</dbReference>